<name>A0AAW9EC94_KLEAE</name>
<protein>
    <submittedName>
        <fullName evidence="1">Uncharacterized protein</fullName>
    </submittedName>
</protein>
<feature type="non-terminal residue" evidence="1">
    <location>
        <position position="88"/>
    </location>
</feature>
<feature type="non-terminal residue" evidence="1">
    <location>
        <position position="1"/>
    </location>
</feature>
<organism evidence="1 2">
    <name type="scientific">Klebsiella aerogenes</name>
    <name type="common">Enterobacter aerogenes</name>
    <dbReference type="NCBI Taxonomy" id="548"/>
    <lineage>
        <taxon>Bacteria</taxon>
        <taxon>Pseudomonadati</taxon>
        <taxon>Pseudomonadota</taxon>
        <taxon>Gammaproteobacteria</taxon>
        <taxon>Enterobacterales</taxon>
        <taxon>Enterobacteriaceae</taxon>
        <taxon>Klebsiella/Raoultella group</taxon>
        <taxon>Klebsiella</taxon>
    </lineage>
</organism>
<comment type="caution">
    <text evidence="1">The sequence shown here is derived from an EMBL/GenBank/DDBJ whole genome shotgun (WGS) entry which is preliminary data.</text>
</comment>
<evidence type="ECO:0000313" key="1">
    <source>
        <dbReference type="EMBL" id="MDX7018601.1"/>
    </source>
</evidence>
<dbReference type="AlphaFoldDB" id="A0AAW9EC94"/>
<reference evidence="1" key="1">
    <citation type="submission" date="2023-11" db="EMBL/GenBank/DDBJ databases">
        <title>Detection of rare carbapenemases in Enterobacterales - comparison of two colorimetric and two CIM-based carbapenemase assays.</title>
        <authorList>
            <person name="Schaffarczyk L."/>
            <person name="Noster J."/>
            <person name="Stelzer Y."/>
            <person name="Sattler J."/>
            <person name="Gatermann S."/>
            <person name="Hamprecht A."/>
        </authorList>
    </citation>
    <scope>NUCLEOTIDE SEQUENCE</scope>
    <source>
        <strain evidence="1">CIM-Cont-037</strain>
    </source>
</reference>
<dbReference type="Proteomes" id="UP001279012">
    <property type="component" value="Unassembled WGS sequence"/>
</dbReference>
<evidence type="ECO:0000313" key="2">
    <source>
        <dbReference type="Proteomes" id="UP001279012"/>
    </source>
</evidence>
<gene>
    <name evidence="1" type="ORF">SJ059_29685</name>
</gene>
<proteinExistence type="predicted"/>
<sequence>IVDGVQQGGVIVEASTFNETTKLGHWYGALKAEKDNYFSGKKYNSRGGYITLFELQAAPPLPMFTPLPQHPRLAELCSAFLRQPEIHS</sequence>
<dbReference type="EMBL" id="JAWZZT010001103">
    <property type="protein sequence ID" value="MDX7018601.1"/>
    <property type="molecule type" value="Genomic_DNA"/>
</dbReference>
<accession>A0AAW9EC94</accession>